<comment type="caution">
    <text evidence="2">The sequence shown here is derived from an EMBL/GenBank/DDBJ whole genome shotgun (WGS) entry which is preliminary data.</text>
</comment>
<keyword evidence="1" id="KW-0472">Membrane</keyword>
<name>A0A9D1ZRV7_9MICC</name>
<keyword evidence="1" id="KW-0812">Transmembrane</keyword>
<evidence type="ECO:0000313" key="3">
    <source>
        <dbReference type="Proteomes" id="UP000824134"/>
    </source>
</evidence>
<reference evidence="2" key="1">
    <citation type="journal article" date="2021" name="PeerJ">
        <title>Extensive microbial diversity within the chicken gut microbiome revealed by metagenomics and culture.</title>
        <authorList>
            <person name="Gilroy R."/>
            <person name="Ravi A."/>
            <person name="Getino M."/>
            <person name="Pursley I."/>
            <person name="Horton D.L."/>
            <person name="Alikhan N.F."/>
            <person name="Baker D."/>
            <person name="Gharbi K."/>
            <person name="Hall N."/>
            <person name="Watson M."/>
            <person name="Adriaenssens E.M."/>
            <person name="Foster-Nyarko E."/>
            <person name="Jarju S."/>
            <person name="Secka A."/>
            <person name="Antonio M."/>
            <person name="Oren A."/>
            <person name="Chaudhuri R.R."/>
            <person name="La Ragione R."/>
            <person name="Hildebrand F."/>
            <person name="Pallen M.J."/>
        </authorList>
    </citation>
    <scope>NUCLEOTIDE SEQUENCE</scope>
    <source>
        <strain evidence="2">ChiHjej12B11-9195</strain>
    </source>
</reference>
<accession>A0A9D1ZRV7</accession>
<dbReference type="Proteomes" id="UP000824134">
    <property type="component" value="Unassembled WGS sequence"/>
</dbReference>
<feature type="transmembrane region" description="Helical" evidence="1">
    <location>
        <begin position="94"/>
        <end position="113"/>
    </location>
</feature>
<protein>
    <submittedName>
        <fullName evidence="2">Uncharacterized protein</fullName>
    </submittedName>
</protein>
<proteinExistence type="predicted"/>
<evidence type="ECO:0000256" key="1">
    <source>
        <dbReference type="SAM" id="Phobius"/>
    </source>
</evidence>
<gene>
    <name evidence="2" type="ORF">H9821_03485</name>
</gene>
<evidence type="ECO:0000313" key="2">
    <source>
        <dbReference type="EMBL" id="HIY94715.1"/>
    </source>
</evidence>
<dbReference type="EMBL" id="DXCN01000032">
    <property type="protein sequence ID" value="HIY94715.1"/>
    <property type="molecule type" value="Genomic_DNA"/>
</dbReference>
<organism evidence="2 3">
    <name type="scientific">Candidatus Rothia avicola</name>
    <dbReference type="NCBI Taxonomy" id="2840478"/>
    <lineage>
        <taxon>Bacteria</taxon>
        <taxon>Bacillati</taxon>
        <taxon>Actinomycetota</taxon>
        <taxon>Actinomycetes</taxon>
        <taxon>Micrococcales</taxon>
        <taxon>Micrococcaceae</taxon>
        <taxon>Rothia</taxon>
    </lineage>
</organism>
<keyword evidence="1" id="KW-1133">Transmembrane helix</keyword>
<dbReference type="AlphaFoldDB" id="A0A9D1ZRV7"/>
<feature type="transmembrane region" description="Helical" evidence="1">
    <location>
        <begin position="45"/>
        <end position="63"/>
    </location>
</feature>
<feature type="transmembrane region" description="Helical" evidence="1">
    <location>
        <begin position="12"/>
        <end position="33"/>
    </location>
</feature>
<sequence>MKYSSFPNLTTVPAYLLSSALCALASYGLLASLGTVFSSRFFEPGLTVLFGAWCGVALAFLALHHRVKVEFEQSDGANRRGNFDSWLPGNPVEAAVALLIYGCAVNGAVYVLASMAEVDFTWFTALMGLVAALPFAAAGFNRNLARGGNA</sequence>
<feature type="transmembrane region" description="Helical" evidence="1">
    <location>
        <begin position="120"/>
        <end position="140"/>
    </location>
</feature>
<reference evidence="2" key="2">
    <citation type="submission" date="2021-04" db="EMBL/GenBank/DDBJ databases">
        <authorList>
            <person name="Gilroy R."/>
        </authorList>
    </citation>
    <scope>NUCLEOTIDE SEQUENCE</scope>
    <source>
        <strain evidence="2">ChiHjej12B11-9195</strain>
    </source>
</reference>